<sequence length="873" mass="99176">MPASKAKNLSSLFRSAIKTASKIFPSLDAPLKHFVSSLDTSSSSSSTTSNLKRSIKFPKSPSRSKNSPPSKSATLLAVESLKFDSAPHPDESTQELSKEISSILLDGSSLDTAISPDSREGDDDKPEKSLLEIPWFSSMSHNNISLRRKEVSRDRKQKWIFKSGQTHRFDRLVRMCAQKLGADATIQVFGRLGRETGVKEYNALIGLCIEKARKTEDEEVSLQQISKAYQLFKSMKELGFQLEDETYGPFLMFLIDMEMVQEFVYFCEAIYEENPNSLSRLAYYEMMLWIRVNNEDKITELCDYIATNDDGDKPNFKESYLLALCESDRKKELLLLLQIIDITKISLGHLPNIFRSLGRLLLESFVKKFILELKSCGADIGAENTSNFIYNYAISMPNLAVEDVFLNFKNLHRELEVTPSSASYEKLIRHCCNSLKVHMALDIVDQMFEAGLTLSIETFHSILHACEESCDYNLVHRIYSVIRHNNLKANNETFRSMINLSVKMKDFEGAYSMIKDLEKMNLMPTASMYNALMAGYFREKNIRGGLMVLKHMEHADVKPDTQTFSYLIGNSDCEEDIVKYYEELKQSGVQITKHIFMALINAYAACGQFEKAKQIVLDKGVPIKSLNEIRSVLVSALASHGQISDALNIYEEIKYAECNVEPKAIISLIEYLQSEGELSRLLQLLEELNDQNYWVDGCCRVISYCVKHKYLSSAVDLLKQLRDKFYDDEVAVEGLFDEVFSKIAEMEPADLQFGLDMLQAIKEEIDVRPSRKSLDFLLSACVSAKDAASSLLIYKEYQTAGLPYNSLTFLRMYQALLASGNSQSARKMLNNIPKDDPHIRIVIKACQETYRKPASSNGKRKKKKKKENSEEME</sequence>
<comment type="caution">
    <text evidence="1">The sequence shown here is derived from an EMBL/GenBank/DDBJ whole genome shotgun (WGS) entry which is preliminary data.</text>
</comment>
<protein>
    <submittedName>
        <fullName evidence="1">Pentatricopeptide repeat-containing protein</fullName>
    </submittedName>
</protein>
<accession>A0ACC0HBA4</accession>
<keyword evidence="2" id="KW-1185">Reference proteome</keyword>
<name>A0ACC0HBA4_9ERIC</name>
<gene>
    <name evidence="1" type="ORF">LOK49_LG06G00559</name>
</gene>
<proteinExistence type="predicted"/>
<reference evidence="1 2" key="1">
    <citation type="journal article" date="2022" name="Plant J.">
        <title>Chromosome-level genome of Camellia lanceoleosa provides a valuable resource for understanding genome evolution and self-incompatibility.</title>
        <authorList>
            <person name="Gong W."/>
            <person name="Xiao S."/>
            <person name="Wang L."/>
            <person name="Liao Z."/>
            <person name="Chang Y."/>
            <person name="Mo W."/>
            <person name="Hu G."/>
            <person name="Li W."/>
            <person name="Zhao G."/>
            <person name="Zhu H."/>
            <person name="Hu X."/>
            <person name="Ji K."/>
            <person name="Xiang X."/>
            <person name="Song Q."/>
            <person name="Yuan D."/>
            <person name="Jin S."/>
            <person name="Zhang L."/>
        </authorList>
    </citation>
    <scope>NUCLEOTIDE SEQUENCE [LARGE SCALE GENOMIC DNA]</scope>
    <source>
        <strain evidence="1">SQ_2022a</strain>
    </source>
</reference>
<dbReference type="Proteomes" id="UP001060215">
    <property type="component" value="Chromosome 5"/>
</dbReference>
<organism evidence="1 2">
    <name type="scientific">Camellia lanceoleosa</name>
    <dbReference type="NCBI Taxonomy" id="1840588"/>
    <lineage>
        <taxon>Eukaryota</taxon>
        <taxon>Viridiplantae</taxon>
        <taxon>Streptophyta</taxon>
        <taxon>Embryophyta</taxon>
        <taxon>Tracheophyta</taxon>
        <taxon>Spermatophyta</taxon>
        <taxon>Magnoliopsida</taxon>
        <taxon>eudicotyledons</taxon>
        <taxon>Gunneridae</taxon>
        <taxon>Pentapetalae</taxon>
        <taxon>asterids</taxon>
        <taxon>Ericales</taxon>
        <taxon>Theaceae</taxon>
        <taxon>Camellia</taxon>
    </lineage>
</organism>
<dbReference type="EMBL" id="CM045762">
    <property type="protein sequence ID" value="KAI8010193.1"/>
    <property type="molecule type" value="Genomic_DNA"/>
</dbReference>
<evidence type="ECO:0000313" key="1">
    <source>
        <dbReference type="EMBL" id="KAI8010193.1"/>
    </source>
</evidence>
<evidence type="ECO:0000313" key="2">
    <source>
        <dbReference type="Proteomes" id="UP001060215"/>
    </source>
</evidence>